<accession>A0A7X1B809</accession>
<dbReference type="PANTHER" id="PTHR33798">
    <property type="entry name" value="FLAVOPROTEIN OXYGENASE"/>
    <property type="match status" value="1"/>
</dbReference>
<evidence type="ECO:0000256" key="3">
    <source>
        <dbReference type="ARBA" id="ARBA00022643"/>
    </source>
</evidence>
<organism evidence="6 7">
    <name type="scientific">Pelagicoccus albus</name>
    <dbReference type="NCBI Taxonomy" id="415222"/>
    <lineage>
        <taxon>Bacteria</taxon>
        <taxon>Pseudomonadati</taxon>
        <taxon>Verrucomicrobiota</taxon>
        <taxon>Opitutia</taxon>
        <taxon>Puniceicoccales</taxon>
        <taxon>Pelagicoccaceae</taxon>
        <taxon>Pelagicoccus</taxon>
    </lineage>
</organism>
<gene>
    <name evidence="6" type="ORF">H5P27_15105</name>
</gene>
<evidence type="ECO:0000259" key="5">
    <source>
        <dbReference type="SMART" id="SM00903"/>
    </source>
</evidence>
<dbReference type="RefSeq" id="WP_185661223.1">
    <property type="nucleotide sequence ID" value="NZ_CAWPOO010000012.1"/>
</dbReference>
<evidence type="ECO:0000256" key="1">
    <source>
        <dbReference type="ARBA" id="ARBA00001917"/>
    </source>
</evidence>
<feature type="domain" description="Flavin reductase like" evidence="5">
    <location>
        <begin position="19"/>
        <end position="172"/>
    </location>
</feature>
<dbReference type="Pfam" id="PF01613">
    <property type="entry name" value="Flavin_Reduct"/>
    <property type="match status" value="1"/>
</dbReference>
<reference evidence="6 7" key="1">
    <citation type="submission" date="2020-07" db="EMBL/GenBank/DDBJ databases">
        <authorList>
            <person name="Feng X."/>
        </authorList>
    </citation>
    <scope>NUCLEOTIDE SEQUENCE [LARGE SCALE GENOMIC DNA]</scope>
    <source>
        <strain evidence="6 7">JCM23202</strain>
    </source>
</reference>
<dbReference type="InterPro" id="IPR012349">
    <property type="entry name" value="Split_barrel_FMN-bd"/>
</dbReference>
<dbReference type="EMBL" id="JACHVC010000012">
    <property type="protein sequence ID" value="MBC2607379.1"/>
    <property type="molecule type" value="Genomic_DNA"/>
</dbReference>
<evidence type="ECO:0000256" key="4">
    <source>
        <dbReference type="ARBA" id="ARBA00038054"/>
    </source>
</evidence>
<keyword evidence="3" id="KW-0288">FMN</keyword>
<dbReference type="SMART" id="SM00903">
    <property type="entry name" value="Flavin_Reduct"/>
    <property type="match status" value="1"/>
</dbReference>
<comment type="similarity">
    <text evidence="4">Belongs to the flavoredoxin family.</text>
</comment>
<dbReference type="SUPFAM" id="SSF50475">
    <property type="entry name" value="FMN-binding split barrel"/>
    <property type="match status" value="1"/>
</dbReference>
<sequence length="201" mass="22076">MEIDLPKLLPQERYKFLTSVIVPRPIAWVTTLSESGVVNAAPFSFFNVFGSKPPLVILGIGNRPDTGEPKDTVLNIRSSGQFVINMVTKGQAEVMVQTASSLIHSESEIETFGLQTSPSHSVSPPRIVGAPVAMECQLHSLQEIGKNRLIIAEVVHAWVADEFCDDESGYLKVKDMHLVGRMNGPSGYCETDSIFHLERPD</sequence>
<evidence type="ECO:0000256" key="2">
    <source>
        <dbReference type="ARBA" id="ARBA00022630"/>
    </source>
</evidence>
<keyword evidence="2" id="KW-0285">Flavoprotein</keyword>
<protein>
    <submittedName>
        <fullName evidence="6">Flavin reductase family protein</fullName>
    </submittedName>
</protein>
<dbReference type="GO" id="GO:0016646">
    <property type="term" value="F:oxidoreductase activity, acting on the CH-NH group of donors, NAD or NADP as acceptor"/>
    <property type="evidence" value="ECO:0007669"/>
    <property type="project" value="UniProtKB-ARBA"/>
</dbReference>
<dbReference type="PANTHER" id="PTHR33798:SF5">
    <property type="entry name" value="FLAVIN REDUCTASE LIKE DOMAIN-CONTAINING PROTEIN"/>
    <property type="match status" value="1"/>
</dbReference>
<dbReference type="AlphaFoldDB" id="A0A7X1B809"/>
<comment type="caution">
    <text evidence="6">The sequence shown here is derived from an EMBL/GenBank/DDBJ whole genome shotgun (WGS) entry which is preliminary data.</text>
</comment>
<keyword evidence="7" id="KW-1185">Reference proteome</keyword>
<dbReference type="GO" id="GO:0010181">
    <property type="term" value="F:FMN binding"/>
    <property type="evidence" value="ECO:0007669"/>
    <property type="project" value="InterPro"/>
</dbReference>
<dbReference type="Gene3D" id="2.30.110.10">
    <property type="entry name" value="Electron Transport, Fmn-binding Protein, Chain A"/>
    <property type="match status" value="1"/>
</dbReference>
<dbReference type="InterPro" id="IPR002563">
    <property type="entry name" value="Flavin_Rdtase-like_dom"/>
</dbReference>
<name>A0A7X1B809_9BACT</name>
<evidence type="ECO:0000313" key="7">
    <source>
        <dbReference type="Proteomes" id="UP000526501"/>
    </source>
</evidence>
<comment type="cofactor">
    <cofactor evidence="1">
        <name>FMN</name>
        <dbReference type="ChEBI" id="CHEBI:58210"/>
    </cofactor>
</comment>
<proteinExistence type="inferred from homology"/>
<evidence type="ECO:0000313" key="6">
    <source>
        <dbReference type="EMBL" id="MBC2607379.1"/>
    </source>
</evidence>
<dbReference type="Proteomes" id="UP000526501">
    <property type="component" value="Unassembled WGS sequence"/>
</dbReference>